<dbReference type="Proteomes" id="UP001056120">
    <property type="component" value="Linkage Group LG01"/>
</dbReference>
<dbReference type="EMBL" id="CM042018">
    <property type="protein sequence ID" value="KAI3829654.1"/>
    <property type="molecule type" value="Genomic_DNA"/>
</dbReference>
<accession>A0ACB9KBM4</accession>
<organism evidence="1 2">
    <name type="scientific">Smallanthus sonchifolius</name>
    <dbReference type="NCBI Taxonomy" id="185202"/>
    <lineage>
        <taxon>Eukaryota</taxon>
        <taxon>Viridiplantae</taxon>
        <taxon>Streptophyta</taxon>
        <taxon>Embryophyta</taxon>
        <taxon>Tracheophyta</taxon>
        <taxon>Spermatophyta</taxon>
        <taxon>Magnoliopsida</taxon>
        <taxon>eudicotyledons</taxon>
        <taxon>Gunneridae</taxon>
        <taxon>Pentapetalae</taxon>
        <taxon>asterids</taxon>
        <taxon>campanulids</taxon>
        <taxon>Asterales</taxon>
        <taxon>Asteraceae</taxon>
        <taxon>Asteroideae</taxon>
        <taxon>Heliantheae alliance</taxon>
        <taxon>Millerieae</taxon>
        <taxon>Smallanthus</taxon>
    </lineage>
</organism>
<reference evidence="1 2" key="2">
    <citation type="journal article" date="2022" name="Mol. Ecol. Resour.">
        <title>The genomes of chicory, endive, great burdock and yacon provide insights into Asteraceae paleo-polyploidization history and plant inulin production.</title>
        <authorList>
            <person name="Fan W."/>
            <person name="Wang S."/>
            <person name="Wang H."/>
            <person name="Wang A."/>
            <person name="Jiang F."/>
            <person name="Liu H."/>
            <person name="Zhao H."/>
            <person name="Xu D."/>
            <person name="Zhang Y."/>
        </authorList>
    </citation>
    <scope>NUCLEOTIDE SEQUENCE [LARGE SCALE GENOMIC DNA]</scope>
    <source>
        <strain evidence="2">cv. Yunnan</strain>
        <tissue evidence="1">Leaves</tissue>
    </source>
</reference>
<evidence type="ECO:0000313" key="2">
    <source>
        <dbReference type="Proteomes" id="UP001056120"/>
    </source>
</evidence>
<gene>
    <name evidence="1" type="ORF">L1987_03781</name>
</gene>
<proteinExistence type="predicted"/>
<reference evidence="2" key="1">
    <citation type="journal article" date="2022" name="Mol. Ecol. Resour.">
        <title>The genomes of chicory, endive, great burdock and yacon provide insights into Asteraceae palaeo-polyploidization history and plant inulin production.</title>
        <authorList>
            <person name="Fan W."/>
            <person name="Wang S."/>
            <person name="Wang H."/>
            <person name="Wang A."/>
            <person name="Jiang F."/>
            <person name="Liu H."/>
            <person name="Zhao H."/>
            <person name="Xu D."/>
            <person name="Zhang Y."/>
        </authorList>
    </citation>
    <scope>NUCLEOTIDE SEQUENCE [LARGE SCALE GENOMIC DNA]</scope>
    <source>
        <strain evidence="2">cv. Yunnan</strain>
    </source>
</reference>
<name>A0ACB9KBM4_9ASTR</name>
<evidence type="ECO:0000313" key="1">
    <source>
        <dbReference type="EMBL" id="KAI3829654.1"/>
    </source>
</evidence>
<comment type="caution">
    <text evidence="1">The sequence shown here is derived from an EMBL/GenBank/DDBJ whole genome shotgun (WGS) entry which is preliminary data.</text>
</comment>
<keyword evidence="2" id="KW-1185">Reference proteome</keyword>
<sequence length="76" mass="8294">MFPTIIPLAATGHIFNFLKIGKVGGYYYTLKLLILLSMSGSTGRLLDTGILRLDCKSVSGSTQRALLVLMFGQSRQ</sequence>
<protein>
    <submittedName>
        <fullName evidence="1">Uncharacterized protein</fullName>
    </submittedName>
</protein>